<dbReference type="CDD" id="cd02523">
    <property type="entry name" value="PC_cytidylyltransferase"/>
    <property type="match status" value="1"/>
</dbReference>
<dbReference type="GO" id="GO:0016780">
    <property type="term" value="F:phosphotransferase activity, for other substituted phosphate groups"/>
    <property type="evidence" value="ECO:0007669"/>
    <property type="project" value="InterPro"/>
</dbReference>
<accession>A0A7C0ZEB6</accession>
<evidence type="ECO:0000259" key="12">
    <source>
        <dbReference type="Pfam" id="PF12804"/>
    </source>
</evidence>
<evidence type="ECO:0000256" key="6">
    <source>
        <dbReference type="ARBA" id="ARBA00018322"/>
    </source>
</evidence>
<dbReference type="AlphaFoldDB" id="A0A7C0ZEB6"/>
<dbReference type="InterPro" id="IPR043130">
    <property type="entry name" value="CDP-OH_PTrfase_TM_dom"/>
</dbReference>
<dbReference type="InterPro" id="IPR048254">
    <property type="entry name" value="CDP_ALCOHOL_P_TRANSF_CS"/>
</dbReference>
<comment type="catalytic activity">
    <reaction evidence="1">
        <text>1D-myo-inositol 3-phosphate + CTP + H(+) = CDP-1L-myo-inositol + diphosphate</text>
        <dbReference type="Rhea" id="RHEA:30647"/>
        <dbReference type="ChEBI" id="CHEBI:15378"/>
        <dbReference type="ChEBI" id="CHEBI:33019"/>
        <dbReference type="ChEBI" id="CHEBI:37563"/>
        <dbReference type="ChEBI" id="CHEBI:58401"/>
        <dbReference type="ChEBI" id="CHEBI:62573"/>
        <dbReference type="EC" id="2.7.7.74"/>
    </reaction>
</comment>
<dbReference type="GO" id="GO:0016020">
    <property type="term" value="C:membrane"/>
    <property type="evidence" value="ECO:0007669"/>
    <property type="project" value="InterPro"/>
</dbReference>
<dbReference type="InterPro" id="IPR029044">
    <property type="entry name" value="Nucleotide-diphossugar_trans"/>
</dbReference>
<dbReference type="InterPro" id="IPR050065">
    <property type="entry name" value="GlmU-like"/>
</dbReference>
<organism evidence="13">
    <name type="scientific">candidate division WOR-3 bacterium</name>
    <dbReference type="NCBI Taxonomy" id="2052148"/>
    <lineage>
        <taxon>Bacteria</taxon>
        <taxon>Bacteria division WOR-3</taxon>
    </lineage>
</organism>
<evidence type="ECO:0000256" key="5">
    <source>
        <dbReference type="ARBA" id="ARBA00013268"/>
    </source>
</evidence>
<dbReference type="Gene3D" id="3.90.550.10">
    <property type="entry name" value="Spore Coat Polysaccharide Biosynthesis Protein SpsA, Chain A"/>
    <property type="match status" value="1"/>
</dbReference>
<evidence type="ECO:0000256" key="7">
    <source>
        <dbReference type="ARBA" id="ARBA00022679"/>
    </source>
</evidence>
<dbReference type="EC" id="2.7.7.74" evidence="4"/>
<evidence type="ECO:0000256" key="1">
    <source>
        <dbReference type="ARBA" id="ARBA00000729"/>
    </source>
</evidence>
<dbReference type="GO" id="GO:0008654">
    <property type="term" value="P:phospholipid biosynthetic process"/>
    <property type="evidence" value="ECO:0007669"/>
    <property type="project" value="InterPro"/>
</dbReference>
<evidence type="ECO:0000256" key="10">
    <source>
        <dbReference type="RuleBase" id="RU003750"/>
    </source>
</evidence>
<comment type="similarity">
    <text evidence="3">In the N-terminal section; belongs to the MobA family.</text>
</comment>
<gene>
    <name evidence="13" type="ORF">ENF18_01965</name>
</gene>
<keyword evidence="11" id="KW-1133">Transmembrane helix</keyword>
<evidence type="ECO:0000256" key="9">
    <source>
        <dbReference type="ARBA" id="ARBA00049235"/>
    </source>
</evidence>
<dbReference type="EMBL" id="DQWE01000088">
    <property type="protein sequence ID" value="HDI82542.1"/>
    <property type="molecule type" value="Genomic_DNA"/>
</dbReference>
<dbReference type="Pfam" id="PF01066">
    <property type="entry name" value="CDP-OH_P_transf"/>
    <property type="match status" value="1"/>
</dbReference>
<dbReference type="SUPFAM" id="SSF53448">
    <property type="entry name" value="Nucleotide-diphospho-sugar transferases"/>
    <property type="match status" value="1"/>
</dbReference>
<feature type="transmembrane region" description="Helical" evidence="11">
    <location>
        <begin position="346"/>
        <end position="365"/>
    </location>
</feature>
<dbReference type="Gene3D" id="1.20.120.1760">
    <property type="match status" value="1"/>
</dbReference>
<dbReference type="InterPro" id="IPR025877">
    <property type="entry name" value="MobA-like_NTP_Trfase"/>
</dbReference>
<dbReference type="Proteomes" id="UP000885847">
    <property type="component" value="Unassembled WGS sequence"/>
</dbReference>
<comment type="caution">
    <text evidence="13">The sequence shown here is derived from an EMBL/GenBank/DDBJ whole genome shotgun (WGS) entry which is preliminary data.</text>
</comment>
<dbReference type="GO" id="GO:0016779">
    <property type="term" value="F:nucleotidyltransferase activity"/>
    <property type="evidence" value="ECO:0007669"/>
    <property type="project" value="UniProtKB-KW"/>
</dbReference>
<feature type="domain" description="MobA-like NTP transferase" evidence="12">
    <location>
        <begin position="3"/>
        <end position="105"/>
    </location>
</feature>
<reference evidence="13" key="1">
    <citation type="journal article" date="2020" name="mSystems">
        <title>Genome- and Community-Level Interaction Insights into Carbon Utilization and Element Cycling Functions of Hydrothermarchaeota in Hydrothermal Sediment.</title>
        <authorList>
            <person name="Zhou Z."/>
            <person name="Liu Y."/>
            <person name="Xu W."/>
            <person name="Pan J."/>
            <person name="Luo Z.H."/>
            <person name="Li M."/>
        </authorList>
    </citation>
    <scope>NUCLEOTIDE SEQUENCE [LARGE SCALE GENOMIC DNA]</scope>
    <source>
        <strain evidence="13">HyVt-102</strain>
    </source>
</reference>
<comment type="similarity">
    <text evidence="10">Belongs to the CDP-alcohol phosphatidyltransferase class-I family.</text>
</comment>
<dbReference type="PANTHER" id="PTHR43584:SF8">
    <property type="entry name" value="N-ACETYLMURAMATE ALPHA-1-PHOSPHATE URIDYLYLTRANSFERASE"/>
    <property type="match status" value="1"/>
</dbReference>
<name>A0A7C0ZEB6_UNCW3</name>
<evidence type="ECO:0000256" key="2">
    <source>
        <dbReference type="ARBA" id="ARBA00006982"/>
    </source>
</evidence>
<dbReference type="EC" id="2.7.8.34" evidence="5"/>
<keyword evidence="8" id="KW-0548">Nucleotidyltransferase</keyword>
<evidence type="ECO:0000313" key="13">
    <source>
        <dbReference type="EMBL" id="HDI82542.1"/>
    </source>
</evidence>
<evidence type="ECO:0000256" key="8">
    <source>
        <dbReference type="ARBA" id="ARBA00022695"/>
    </source>
</evidence>
<protein>
    <recommendedName>
        <fullName evidence="6">Bifunctional IPC transferase and DIPP synthase</fullName>
        <ecNumber evidence="4">2.7.7.74</ecNumber>
        <ecNumber evidence="5">2.7.8.34</ecNumber>
    </recommendedName>
</protein>
<evidence type="ECO:0000256" key="4">
    <source>
        <dbReference type="ARBA" id="ARBA00012504"/>
    </source>
</evidence>
<dbReference type="InterPro" id="IPR000462">
    <property type="entry name" value="CDP-OH_P_trans"/>
</dbReference>
<proteinExistence type="inferred from homology"/>
<comment type="catalytic activity">
    <reaction evidence="9">
        <text>CDP-1L-myo-inositol + 1D-myo-inositol 3-phosphate = bis(1L-myo-inositol) 3,1'-phosphate 1-phosphate + CMP + H(+)</text>
        <dbReference type="Rhea" id="RHEA:31327"/>
        <dbReference type="ChEBI" id="CHEBI:15378"/>
        <dbReference type="ChEBI" id="CHEBI:58401"/>
        <dbReference type="ChEBI" id="CHEBI:60377"/>
        <dbReference type="ChEBI" id="CHEBI:62573"/>
        <dbReference type="ChEBI" id="CHEBI:62576"/>
        <dbReference type="EC" id="2.7.8.34"/>
    </reaction>
</comment>
<evidence type="ECO:0000256" key="11">
    <source>
        <dbReference type="SAM" id="Phobius"/>
    </source>
</evidence>
<sequence length="429" mass="48647">MDALILAAGDGTRMGSSRPKILLTINGITLLEHHINALNALGIKNIYIVTGYKHQDIERFIKEKGYRNVFTVYNPDWKKGNAYSVIAGEKFLKRPFLLVMGDHYYQLSPLRPLVRIRADFMMVVDSNPRYVDVDEATKVRFEKGRVVEIGKGLKEFDAVDTGIFLLSPSIFPFIKNSIKDGAETWNDVKRLWLEKNPLPLYDINGSLWYDVDTPEDFENLKRIIKEREIIKARDGIISKTLNRRISSWLSQHLVKTRITPNQITLISFVIALASAVFFGLGRRWSSIMGGLLIQISSIVDGCDGEIARLKGLSSAYGAWLDSVLDRWADAAVITGMAWGTYHQFGWIIWPLAMIALAGSLSVSYTETRYEALFRKPLNRSKEIPAKRDVRLFLFMLGGIFNLIPHAFLIVSTLSFAEVLRRLLLSTVEE</sequence>
<dbReference type="PANTHER" id="PTHR43584">
    <property type="entry name" value="NUCLEOTIDYL TRANSFERASE"/>
    <property type="match status" value="1"/>
</dbReference>
<evidence type="ECO:0000256" key="3">
    <source>
        <dbReference type="ARBA" id="ARBA00007897"/>
    </source>
</evidence>
<keyword evidence="11" id="KW-0472">Membrane</keyword>
<dbReference type="Pfam" id="PF12804">
    <property type="entry name" value="NTP_transf_3"/>
    <property type="match status" value="1"/>
</dbReference>
<feature type="transmembrane region" description="Helical" evidence="11">
    <location>
        <begin position="263"/>
        <end position="281"/>
    </location>
</feature>
<keyword evidence="11" id="KW-0812">Transmembrane</keyword>
<keyword evidence="7 10" id="KW-0808">Transferase</keyword>
<feature type="transmembrane region" description="Helical" evidence="11">
    <location>
        <begin position="391"/>
        <end position="416"/>
    </location>
</feature>
<dbReference type="PROSITE" id="PS00379">
    <property type="entry name" value="CDP_ALCOHOL_P_TRANSF"/>
    <property type="match status" value="1"/>
</dbReference>
<comment type="similarity">
    <text evidence="2">In the C-terminal section; belongs to the CDP-alcohol phosphatidyltransferase class-I family.</text>
</comment>